<accession>A0A0R1RAL7</accession>
<dbReference type="PROSITE" id="PS01124">
    <property type="entry name" value="HTH_ARAC_FAMILY_2"/>
    <property type="match status" value="1"/>
</dbReference>
<dbReference type="PROSITE" id="PS00041">
    <property type="entry name" value="HTH_ARAC_FAMILY_1"/>
    <property type="match status" value="1"/>
</dbReference>
<comment type="caution">
    <text evidence="5">The sequence shown here is derived from an EMBL/GenBank/DDBJ whole genome shotgun (WGS) entry which is preliminary data.</text>
</comment>
<evidence type="ECO:0000259" key="4">
    <source>
        <dbReference type="PROSITE" id="PS01124"/>
    </source>
</evidence>
<dbReference type="Gene3D" id="1.10.10.60">
    <property type="entry name" value="Homeodomain-like"/>
    <property type="match status" value="2"/>
</dbReference>
<dbReference type="Proteomes" id="UP000051999">
    <property type="component" value="Unassembled WGS sequence"/>
</dbReference>
<dbReference type="OrthoDB" id="342399at2"/>
<feature type="domain" description="HTH araC/xylS-type" evidence="4">
    <location>
        <begin position="193"/>
        <end position="291"/>
    </location>
</feature>
<dbReference type="GO" id="GO:0043565">
    <property type="term" value="F:sequence-specific DNA binding"/>
    <property type="evidence" value="ECO:0007669"/>
    <property type="project" value="InterPro"/>
</dbReference>
<organism evidence="5 6">
    <name type="scientific">Furfurilactobacillus rossiae DSM 15814</name>
    <dbReference type="NCBI Taxonomy" id="1114972"/>
    <lineage>
        <taxon>Bacteria</taxon>
        <taxon>Bacillati</taxon>
        <taxon>Bacillota</taxon>
        <taxon>Bacilli</taxon>
        <taxon>Lactobacillales</taxon>
        <taxon>Lactobacillaceae</taxon>
        <taxon>Furfurilactobacillus</taxon>
    </lineage>
</organism>
<dbReference type="Gene3D" id="2.60.120.10">
    <property type="entry name" value="Jelly Rolls"/>
    <property type="match status" value="1"/>
</dbReference>
<keyword evidence="3" id="KW-0804">Transcription</keyword>
<keyword evidence="2" id="KW-0238">DNA-binding</keyword>
<protein>
    <recommendedName>
        <fullName evidence="4">HTH araC/xylS-type domain-containing protein</fullName>
    </recommendedName>
</protein>
<dbReference type="SUPFAM" id="SSF46689">
    <property type="entry name" value="Homeodomain-like"/>
    <property type="match status" value="2"/>
</dbReference>
<dbReference type="GO" id="GO:0003700">
    <property type="term" value="F:DNA-binding transcription factor activity"/>
    <property type="evidence" value="ECO:0007669"/>
    <property type="project" value="InterPro"/>
</dbReference>
<dbReference type="PANTHER" id="PTHR43280">
    <property type="entry name" value="ARAC-FAMILY TRANSCRIPTIONAL REGULATOR"/>
    <property type="match status" value="1"/>
</dbReference>
<dbReference type="Pfam" id="PF12833">
    <property type="entry name" value="HTH_18"/>
    <property type="match status" value="1"/>
</dbReference>
<dbReference type="SMART" id="SM00342">
    <property type="entry name" value="HTH_ARAC"/>
    <property type="match status" value="1"/>
</dbReference>
<evidence type="ECO:0000256" key="3">
    <source>
        <dbReference type="ARBA" id="ARBA00023163"/>
    </source>
</evidence>
<sequence length="295" mass="34546">MKLGFEQDDNAVEQIDGMTYTFPYTMHRRDFSQFIAPWHWHEELEFDYAYQGSIIVETLNQVYTIHQGEAYFINTNVMNTKRKGPGQKSAMEHAHLFHPILLTGHYRSVFETKYLDPILKNLSIEVVIIRESTPSGRQFFKLLQQLTQLDGKVDNEFQIRNLLSQAWLALMDEINTQQQHALTTTPYAQERIKQMISFIHRHFDQKVTVADIAAHVGVSEKECSRAFHKYFHQSPIDYLIQYRIDQAKQRLIKTDDPITTIALSVGFNNSAYFTKIFKQRTNLTPKAYRMSQTTK</sequence>
<dbReference type="InterPro" id="IPR018062">
    <property type="entry name" value="HTH_AraC-typ_CS"/>
</dbReference>
<dbReference type="EMBL" id="AZFF01000018">
    <property type="protein sequence ID" value="KRL53486.1"/>
    <property type="molecule type" value="Genomic_DNA"/>
</dbReference>
<dbReference type="InterPro" id="IPR011051">
    <property type="entry name" value="RmlC_Cupin_sf"/>
</dbReference>
<evidence type="ECO:0000256" key="1">
    <source>
        <dbReference type="ARBA" id="ARBA00023015"/>
    </source>
</evidence>
<dbReference type="RefSeq" id="WP_017260410.1">
    <property type="nucleotide sequence ID" value="NZ_AUAW01000021.1"/>
</dbReference>
<dbReference type="InterPro" id="IPR014710">
    <property type="entry name" value="RmlC-like_jellyroll"/>
</dbReference>
<dbReference type="eggNOG" id="COG2207">
    <property type="taxonomic scope" value="Bacteria"/>
</dbReference>
<dbReference type="AlphaFoldDB" id="A0A0R1RAL7"/>
<keyword evidence="1" id="KW-0805">Transcription regulation</keyword>
<dbReference type="SUPFAM" id="SSF51182">
    <property type="entry name" value="RmlC-like cupins"/>
    <property type="match status" value="1"/>
</dbReference>
<dbReference type="PRINTS" id="PR00032">
    <property type="entry name" value="HTHARAC"/>
</dbReference>
<reference evidence="5 6" key="1">
    <citation type="journal article" date="2015" name="Genome Announc.">
        <title>Expanding the biotechnology potential of lactobacilli through comparative genomics of 213 strains and associated genera.</title>
        <authorList>
            <person name="Sun Z."/>
            <person name="Harris H.M."/>
            <person name="McCann A."/>
            <person name="Guo C."/>
            <person name="Argimon S."/>
            <person name="Zhang W."/>
            <person name="Yang X."/>
            <person name="Jeffery I.B."/>
            <person name="Cooney J.C."/>
            <person name="Kagawa T.F."/>
            <person name="Liu W."/>
            <person name="Song Y."/>
            <person name="Salvetti E."/>
            <person name="Wrobel A."/>
            <person name="Rasinkangas P."/>
            <person name="Parkhill J."/>
            <person name="Rea M.C."/>
            <person name="O'Sullivan O."/>
            <person name="Ritari J."/>
            <person name="Douillard F.P."/>
            <person name="Paul Ross R."/>
            <person name="Yang R."/>
            <person name="Briner A.E."/>
            <person name="Felis G.E."/>
            <person name="de Vos W.M."/>
            <person name="Barrangou R."/>
            <person name="Klaenhammer T.R."/>
            <person name="Caufield P.W."/>
            <person name="Cui Y."/>
            <person name="Zhang H."/>
            <person name="O'Toole P.W."/>
        </authorList>
    </citation>
    <scope>NUCLEOTIDE SEQUENCE [LARGE SCALE GENOMIC DNA]</scope>
    <source>
        <strain evidence="5 6">DSM 15814</strain>
    </source>
</reference>
<proteinExistence type="predicted"/>
<evidence type="ECO:0000313" key="5">
    <source>
        <dbReference type="EMBL" id="KRL53486.1"/>
    </source>
</evidence>
<dbReference type="InterPro" id="IPR020449">
    <property type="entry name" value="Tscrpt_reg_AraC-type_HTH"/>
</dbReference>
<gene>
    <name evidence="5" type="ORF">FD35_GL001022</name>
</gene>
<evidence type="ECO:0000256" key="2">
    <source>
        <dbReference type="ARBA" id="ARBA00023125"/>
    </source>
</evidence>
<dbReference type="InterPro" id="IPR018060">
    <property type="entry name" value="HTH_AraC"/>
</dbReference>
<dbReference type="InterPro" id="IPR009057">
    <property type="entry name" value="Homeodomain-like_sf"/>
</dbReference>
<dbReference type="STRING" id="1114972.FD35_GL001022"/>
<name>A0A0R1RAL7_9LACO</name>
<keyword evidence="6" id="KW-1185">Reference proteome</keyword>
<evidence type="ECO:0000313" key="6">
    <source>
        <dbReference type="Proteomes" id="UP000051999"/>
    </source>
</evidence>
<dbReference type="PATRIC" id="fig|1114972.6.peg.1035"/>
<dbReference type="PANTHER" id="PTHR43280:SF2">
    <property type="entry name" value="HTH-TYPE TRANSCRIPTIONAL REGULATOR EXSA"/>
    <property type="match status" value="1"/>
</dbReference>